<dbReference type="EMBL" id="BAABHB010000036">
    <property type="protein sequence ID" value="GAA4421823.1"/>
    <property type="molecule type" value="Genomic_DNA"/>
</dbReference>
<dbReference type="RefSeq" id="WP_345271637.1">
    <property type="nucleotide sequence ID" value="NZ_BAABHB010000036.1"/>
</dbReference>
<comment type="caution">
    <text evidence="1">The sequence shown here is derived from an EMBL/GenBank/DDBJ whole genome shotgun (WGS) entry which is preliminary data.</text>
</comment>
<protein>
    <recommendedName>
        <fullName evidence="3">Transposase</fullName>
    </recommendedName>
</protein>
<organism evidence="1 2">
    <name type="scientific">Nibrella viscosa</name>
    <dbReference type="NCBI Taxonomy" id="1084524"/>
    <lineage>
        <taxon>Bacteria</taxon>
        <taxon>Pseudomonadati</taxon>
        <taxon>Bacteroidota</taxon>
        <taxon>Cytophagia</taxon>
        <taxon>Cytophagales</taxon>
        <taxon>Spirosomataceae</taxon>
        <taxon>Nibrella</taxon>
    </lineage>
</organism>
<name>A0ABP8L3V8_9BACT</name>
<sequence>MLLTQELPYSTAHHLAQELLGVSVARSTLYRLTMHYGQALEPALAEPIEVQPQPDSVVYAMADGLMLLFDEGYKEVKLGRLFAQSKLSPSPVANRGGCIAESTYVAHVGSWADFWPNWQKQIEAWRAAGQSVVFLNDGVSWLQEKLRQAYPDSLQILDIYHVMEQLAGLARQAISGVAARQKWLAKAYELLTHAGLDVLLKRIDRLAVKRSEAQRVAGYLKRNRSRMAYGCYLAQGLCIGSGAIESANKAVVQQRMKRAGQRWSKPGAQRVLNLRSCWMSGRWPLVKALIEPGSYSMAA</sequence>
<proteinExistence type="predicted"/>
<accession>A0ABP8L3V8</accession>
<evidence type="ECO:0000313" key="2">
    <source>
        <dbReference type="Proteomes" id="UP001500936"/>
    </source>
</evidence>
<evidence type="ECO:0000313" key="1">
    <source>
        <dbReference type="EMBL" id="GAA4421823.1"/>
    </source>
</evidence>
<keyword evidence="2" id="KW-1185">Reference proteome</keyword>
<reference evidence="2" key="1">
    <citation type="journal article" date="2019" name="Int. J. Syst. Evol. Microbiol.">
        <title>The Global Catalogue of Microorganisms (GCM) 10K type strain sequencing project: providing services to taxonomists for standard genome sequencing and annotation.</title>
        <authorList>
            <consortium name="The Broad Institute Genomics Platform"/>
            <consortium name="The Broad Institute Genome Sequencing Center for Infectious Disease"/>
            <person name="Wu L."/>
            <person name="Ma J."/>
        </authorList>
    </citation>
    <scope>NUCLEOTIDE SEQUENCE [LARGE SCALE GENOMIC DNA]</scope>
    <source>
        <strain evidence="2">JCM 17925</strain>
    </source>
</reference>
<evidence type="ECO:0008006" key="3">
    <source>
        <dbReference type="Google" id="ProtNLM"/>
    </source>
</evidence>
<dbReference type="Proteomes" id="UP001500936">
    <property type="component" value="Unassembled WGS sequence"/>
</dbReference>
<gene>
    <name evidence="1" type="ORF">GCM10023187_57750</name>
</gene>